<name>A0ABS0IP07_9BACT</name>
<keyword evidence="2" id="KW-1185">Reference proteome</keyword>
<dbReference type="Proteomes" id="UP000597617">
    <property type="component" value="Unassembled WGS sequence"/>
</dbReference>
<evidence type="ECO:0000313" key="2">
    <source>
        <dbReference type="Proteomes" id="UP000597617"/>
    </source>
</evidence>
<protein>
    <recommendedName>
        <fullName evidence="3">Lipoprotein</fullName>
    </recommendedName>
</protein>
<reference evidence="1 2" key="1">
    <citation type="submission" date="2020-11" db="EMBL/GenBank/DDBJ databases">
        <authorList>
            <person name="Kim M.K."/>
        </authorList>
    </citation>
    <scope>NUCLEOTIDE SEQUENCE [LARGE SCALE GENOMIC DNA]</scope>
    <source>
        <strain evidence="1 2">BT683</strain>
    </source>
</reference>
<sequence>MNAIFLRQLVVAFAGLLLGCQPNTSTQPETAVAADAVAASVLTPGAWRGVLAVQGQEIPFLFKVKTEAGKPVVYLVNNGLEGQQQLRCDRISVAGDSVTIRLHGANAALIVRANGTNKLKGTWVKYGKKTSYRVPLNAEAGEQPLFTEDDFSAGKVLPTIHIAMVKGATYKTRFRDNDGNVYPAVGTIKAGKCTTPQKLDSLGGVC</sequence>
<dbReference type="PROSITE" id="PS51257">
    <property type="entry name" value="PROKAR_LIPOPROTEIN"/>
    <property type="match status" value="1"/>
</dbReference>
<proteinExistence type="predicted"/>
<comment type="caution">
    <text evidence="1">The sequence shown here is derived from an EMBL/GenBank/DDBJ whole genome shotgun (WGS) entry which is preliminary data.</text>
</comment>
<evidence type="ECO:0000313" key="1">
    <source>
        <dbReference type="EMBL" id="MBF9239937.1"/>
    </source>
</evidence>
<accession>A0ABS0IP07</accession>
<evidence type="ECO:0008006" key="3">
    <source>
        <dbReference type="Google" id="ProtNLM"/>
    </source>
</evidence>
<organism evidence="1 2">
    <name type="scientific">Hymenobacter jeongseonensis</name>
    <dbReference type="NCBI Taxonomy" id="2791027"/>
    <lineage>
        <taxon>Bacteria</taxon>
        <taxon>Pseudomonadati</taxon>
        <taxon>Bacteroidota</taxon>
        <taxon>Cytophagia</taxon>
        <taxon>Cytophagales</taxon>
        <taxon>Hymenobacteraceae</taxon>
        <taxon>Hymenobacter</taxon>
    </lineage>
</organism>
<dbReference type="RefSeq" id="WP_196284286.1">
    <property type="nucleotide sequence ID" value="NZ_JADQDQ010000022.1"/>
</dbReference>
<dbReference type="EMBL" id="JADQDQ010000022">
    <property type="protein sequence ID" value="MBF9239937.1"/>
    <property type="molecule type" value="Genomic_DNA"/>
</dbReference>
<gene>
    <name evidence="1" type="ORF">I2I05_21270</name>
</gene>